<dbReference type="EMBL" id="JBHTBJ010000017">
    <property type="protein sequence ID" value="MFC7276835.1"/>
    <property type="molecule type" value="Genomic_DNA"/>
</dbReference>
<name>A0ABW2HUS3_9ACTN</name>
<proteinExistence type="predicted"/>
<dbReference type="SUPFAM" id="SSF144010">
    <property type="entry name" value="CofE-like"/>
    <property type="match status" value="1"/>
</dbReference>
<accession>A0ABW2HUS3</accession>
<dbReference type="Proteomes" id="UP001596548">
    <property type="component" value="Unassembled WGS sequence"/>
</dbReference>
<evidence type="ECO:0000256" key="5">
    <source>
        <dbReference type="ARBA" id="ARBA00022958"/>
    </source>
</evidence>
<dbReference type="NCBIfam" id="NF009810">
    <property type="entry name" value="PRK13294.1"/>
    <property type="match status" value="1"/>
</dbReference>
<dbReference type="NCBIfam" id="TIGR01916">
    <property type="entry name" value="F420_cofE"/>
    <property type="match status" value="1"/>
</dbReference>
<protein>
    <submittedName>
        <fullName evidence="9">Coenzyme F420-0:L-glutamate ligase</fullName>
        <ecNumber evidence="9">6.3.2.31</ecNumber>
    </submittedName>
</protein>
<dbReference type="GO" id="GO:0052618">
    <property type="term" value="F:coenzyme F420-0:L-glutamate ligase activity"/>
    <property type="evidence" value="ECO:0007669"/>
    <property type="project" value="UniProtKB-EC"/>
</dbReference>
<sequence>MTATDGLEIRPVRGIGDITPGDDLVELIAAAAPWLADGDVLVVTSKIISKAEGRLVEVPADGPERDTARAAALAAETRRVVARRGPTAIVQTRHGFVMAAAGIDASNVDKTHLVLLPADPDASARALRDGFRARGLHVAIVVSDTMGRAWRNGQTDVALGAAGIAPFRDHRGETDPYGNELQVTQMAVIDELAAAGELVKGKCDQVPVAVVRGFFPSDTAGALRSVSENADPGARALLRDAASDMFSLGTAEARAAGLLDAALLPEAGERALAGLPVDDQAVGRALAAVAPVLARGTTVTPADVLPHNGATAALHLTARDTTPAGLMRLGADAHRLRAALAAESIATVVLPHEDGIRLDLSTLAPESDR</sequence>
<evidence type="ECO:0000256" key="6">
    <source>
        <dbReference type="ARBA" id="ARBA00023134"/>
    </source>
</evidence>
<reference evidence="10" key="1">
    <citation type="journal article" date="2019" name="Int. J. Syst. Evol. Microbiol.">
        <title>The Global Catalogue of Microorganisms (GCM) 10K type strain sequencing project: providing services to taxonomists for standard genome sequencing and annotation.</title>
        <authorList>
            <consortium name="The Broad Institute Genomics Platform"/>
            <consortium name="The Broad Institute Genome Sequencing Center for Infectious Disease"/>
            <person name="Wu L."/>
            <person name="Ma J."/>
        </authorList>
    </citation>
    <scope>NUCLEOTIDE SEQUENCE [LARGE SCALE GENOMIC DNA]</scope>
    <source>
        <strain evidence="10">XZYJT-10</strain>
    </source>
</reference>
<organism evidence="9 10">
    <name type="scientific">Paractinoplanes rhizophilus</name>
    <dbReference type="NCBI Taxonomy" id="1416877"/>
    <lineage>
        <taxon>Bacteria</taxon>
        <taxon>Bacillati</taxon>
        <taxon>Actinomycetota</taxon>
        <taxon>Actinomycetes</taxon>
        <taxon>Micromonosporales</taxon>
        <taxon>Micromonosporaceae</taxon>
        <taxon>Paractinoplanes</taxon>
    </lineage>
</organism>
<evidence type="ECO:0000256" key="1">
    <source>
        <dbReference type="ARBA" id="ARBA00022598"/>
    </source>
</evidence>
<keyword evidence="4" id="KW-0460">Magnesium</keyword>
<keyword evidence="7" id="KW-0464">Manganese</keyword>
<keyword evidence="2" id="KW-0479">Metal-binding</keyword>
<evidence type="ECO:0000256" key="7">
    <source>
        <dbReference type="ARBA" id="ARBA00023211"/>
    </source>
</evidence>
<dbReference type="EC" id="6.3.2.31" evidence="9"/>
<evidence type="ECO:0000259" key="8">
    <source>
        <dbReference type="Pfam" id="PF01996"/>
    </source>
</evidence>
<keyword evidence="1 9" id="KW-0436">Ligase</keyword>
<dbReference type="InterPro" id="IPR008225">
    <property type="entry name" value="F420-0_g-glutamyl_ligase"/>
</dbReference>
<dbReference type="PANTHER" id="PTHR47917">
    <property type="match status" value="1"/>
</dbReference>
<evidence type="ECO:0000256" key="4">
    <source>
        <dbReference type="ARBA" id="ARBA00022842"/>
    </source>
</evidence>
<gene>
    <name evidence="9" type="ORF">ACFQS1_22825</name>
</gene>
<evidence type="ECO:0000256" key="3">
    <source>
        <dbReference type="ARBA" id="ARBA00022741"/>
    </source>
</evidence>
<evidence type="ECO:0000256" key="2">
    <source>
        <dbReference type="ARBA" id="ARBA00022723"/>
    </source>
</evidence>
<dbReference type="InterPro" id="IPR002847">
    <property type="entry name" value="F420-0_gamma-glut_ligase-dom"/>
</dbReference>
<keyword evidence="10" id="KW-1185">Reference proteome</keyword>
<dbReference type="Gene3D" id="3.90.1660.10">
    <property type="entry name" value="CofE-like domain"/>
    <property type="match status" value="1"/>
</dbReference>
<dbReference type="PANTHER" id="PTHR47917:SF1">
    <property type="entry name" value="COENZYME F420:L-GLUTAMATE LIGASE"/>
    <property type="match status" value="1"/>
</dbReference>
<feature type="domain" description="Coenzyme F420:L-glutamate ligase-like" evidence="8">
    <location>
        <begin position="16"/>
        <end position="213"/>
    </location>
</feature>
<comment type="caution">
    <text evidence="9">The sequence shown here is derived from an EMBL/GenBank/DDBJ whole genome shotgun (WGS) entry which is preliminary data.</text>
</comment>
<keyword evidence="5" id="KW-0630">Potassium</keyword>
<evidence type="ECO:0000313" key="9">
    <source>
        <dbReference type="EMBL" id="MFC7276835.1"/>
    </source>
</evidence>
<evidence type="ECO:0000313" key="10">
    <source>
        <dbReference type="Proteomes" id="UP001596548"/>
    </source>
</evidence>
<dbReference type="RefSeq" id="WP_378971659.1">
    <property type="nucleotide sequence ID" value="NZ_JBHTBJ010000017.1"/>
</dbReference>
<dbReference type="Gene3D" id="3.30.1330.100">
    <property type="entry name" value="CofE-like"/>
    <property type="match status" value="1"/>
</dbReference>
<keyword evidence="3" id="KW-0547">Nucleotide-binding</keyword>
<dbReference type="Pfam" id="PF01996">
    <property type="entry name" value="F420_ligase"/>
    <property type="match status" value="1"/>
</dbReference>
<keyword evidence="6" id="KW-0342">GTP-binding</keyword>